<dbReference type="EMBL" id="CM023484">
    <property type="protein sequence ID" value="KAH6934111.1"/>
    <property type="molecule type" value="Genomic_DNA"/>
</dbReference>
<organism evidence="1 2">
    <name type="scientific">Hyalomma asiaticum</name>
    <name type="common">Tick</name>
    <dbReference type="NCBI Taxonomy" id="266040"/>
    <lineage>
        <taxon>Eukaryota</taxon>
        <taxon>Metazoa</taxon>
        <taxon>Ecdysozoa</taxon>
        <taxon>Arthropoda</taxon>
        <taxon>Chelicerata</taxon>
        <taxon>Arachnida</taxon>
        <taxon>Acari</taxon>
        <taxon>Parasitiformes</taxon>
        <taxon>Ixodida</taxon>
        <taxon>Ixodoidea</taxon>
        <taxon>Ixodidae</taxon>
        <taxon>Hyalomminae</taxon>
        <taxon>Hyalomma</taxon>
    </lineage>
</organism>
<sequence>MESGQGPREVAVDSGQASTAAALLKDGLGQLSLGPADAGAASSRPPEASSPGAAAATTSKAKGSKKTQGKSAKAKRQQLCLATCERGRLSLSDPSNLRANASSAAAARSPLAGRHPSVPLSASPSSSLSGAASWGPTRDRAASDPRRGLGAALLPPELKAQHAAHRCKRTGGGPPPGSRAGKCPMDQPTRFTILMSQIGKWLQSSGFLSPPSESLQSIECSDAL</sequence>
<evidence type="ECO:0000313" key="2">
    <source>
        <dbReference type="Proteomes" id="UP000821845"/>
    </source>
</evidence>
<reference evidence="1" key="1">
    <citation type="submission" date="2020-05" db="EMBL/GenBank/DDBJ databases">
        <title>Large-scale comparative analyses of tick genomes elucidate their genetic diversity and vector capacities.</title>
        <authorList>
            <person name="Jia N."/>
            <person name="Wang J."/>
            <person name="Shi W."/>
            <person name="Du L."/>
            <person name="Sun Y."/>
            <person name="Zhan W."/>
            <person name="Jiang J."/>
            <person name="Wang Q."/>
            <person name="Zhang B."/>
            <person name="Ji P."/>
            <person name="Sakyi L.B."/>
            <person name="Cui X."/>
            <person name="Yuan T."/>
            <person name="Jiang B."/>
            <person name="Yang W."/>
            <person name="Lam T.T.-Y."/>
            <person name="Chang Q."/>
            <person name="Ding S."/>
            <person name="Wang X."/>
            <person name="Zhu J."/>
            <person name="Ruan X."/>
            <person name="Zhao L."/>
            <person name="Wei J."/>
            <person name="Que T."/>
            <person name="Du C."/>
            <person name="Cheng J."/>
            <person name="Dai P."/>
            <person name="Han X."/>
            <person name="Huang E."/>
            <person name="Gao Y."/>
            <person name="Liu J."/>
            <person name="Shao H."/>
            <person name="Ye R."/>
            <person name="Li L."/>
            <person name="Wei W."/>
            <person name="Wang X."/>
            <person name="Wang C."/>
            <person name="Yang T."/>
            <person name="Huo Q."/>
            <person name="Li W."/>
            <person name="Guo W."/>
            <person name="Chen H."/>
            <person name="Zhou L."/>
            <person name="Ni X."/>
            <person name="Tian J."/>
            <person name="Zhou Y."/>
            <person name="Sheng Y."/>
            <person name="Liu T."/>
            <person name="Pan Y."/>
            <person name="Xia L."/>
            <person name="Li J."/>
            <person name="Zhao F."/>
            <person name="Cao W."/>
        </authorList>
    </citation>
    <scope>NUCLEOTIDE SEQUENCE</scope>
    <source>
        <strain evidence="1">Hyas-2018</strain>
    </source>
</reference>
<name>A0ACB7SGM4_HYAAI</name>
<keyword evidence="2" id="KW-1185">Reference proteome</keyword>
<protein>
    <submittedName>
        <fullName evidence="1">Uncharacterized protein</fullName>
    </submittedName>
</protein>
<dbReference type="Proteomes" id="UP000821845">
    <property type="component" value="Chromosome 4"/>
</dbReference>
<accession>A0ACB7SGM4</accession>
<evidence type="ECO:0000313" key="1">
    <source>
        <dbReference type="EMBL" id="KAH6934111.1"/>
    </source>
</evidence>
<proteinExistence type="predicted"/>
<comment type="caution">
    <text evidence="1">The sequence shown here is derived from an EMBL/GenBank/DDBJ whole genome shotgun (WGS) entry which is preliminary data.</text>
</comment>
<gene>
    <name evidence="1" type="ORF">HPB50_020322</name>
</gene>